<evidence type="ECO:0000256" key="5">
    <source>
        <dbReference type="ARBA" id="ARBA00023136"/>
    </source>
</evidence>
<protein>
    <submittedName>
        <fullName evidence="6">Putative Biopolymer transport exbD protein</fullName>
    </submittedName>
</protein>
<evidence type="ECO:0000256" key="4">
    <source>
        <dbReference type="ARBA" id="ARBA00022989"/>
    </source>
</evidence>
<keyword evidence="3" id="KW-0812">Transmembrane</keyword>
<reference evidence="6" key="1">
    <citation type="submission" date="2009-10" db="EMBL/GenBank/DDBJ databases">
        <title>Diversity of trophic interactions inside an arsenic-rich microbial ecosystem.</title>
        <authorList>
            <person name="Bertin P.N."/>
            <person name="Heinrich-Salmeron A."/>
            <person name="Pelletier E."/>
            <person name="Goulhen-Chollet F."/>
            <person name="Arsene-Ploetze F."/>
            <person name="Gallien S."/>
            <person name="Calteau A."/>
            <person name="Vallenet D."/>
            <person name="Casiot C."/>
            <person name="Chane-Woon-Ming B."/>
            <person name="Giloteaux L."/>
            <person name="Barakat M."/>
            <person name="Bonnefoy V."/>
            <person name="Bruneel O."/>
            <person name="Chandler M."/>
            <person name="Cleiss J."/>
            <person name="Duran R."/>
            <person name="Elbaz-Poulichet F."/>
            <person name="Fonknechten N."/>
            <person name="Lauga B."/>
            <person name="Mornico D."/>
            <person name="Ortet P."/>
            <person name="Schaeffer C."/>
            <person name="Siguier P."/>
            <person name="Alexander Thil Smith A."/>
            <person name="Van Dorsselaer A."/>
            <person name="Weissenbach J."/>
            <person name="Medigue C."/>
            <person name="Le Paslier D."/>
        </authorList>
    </citation>
    <scope>NUCLEOTIDE SEQUENCE</scope>
</reference>
<dbReference type="GO" id="GO:0022857">
    <property type="term" value="F:transmembrane transporter activity"/>
    <property type="evidence" value="ECO:0007669"/>
    <property type="project" value="InterPro"/>
</dbReference>
<evidence type="ECO:0000256" key="1">
    <source>
        <dbReference type="ARBA" id="ARBA00004162"/>
    </source>
</evidence>
<dbReference type="EMBL" id="CABR01000099">
    <property type="protein sequence ID" value="CBI10658.1"/>
    <property type="molecule type" value="Genomic_DNA"/>
</dbReference>
<evidence type="ECO:0000256" key="3">
    <source>
        <dbReference type="ARBA" id="ARBA00022692"/>
    </source>
</evidence>
<name>E6QTT6_9ZZZZ</name>
<keyword evidence="2" id="KW-1003">Cell membrane</keyword>
<keyword evidence="5" id="KW-0472">Membrane</keyword>
<evidence type="ECO:0000313" key="6">
    <source>
        <dbReference type="EMBL" id="CBI10658.1"/>
    </source>
</evidence>
<dbReference type="Gene3D" id="3.30.420.270">
    <property type="match status" value="1"/>
</dbReference>
<proteinExistence type="predicted"/>
<keyword evidence="4" id="KW-1133">Transmembrane helix</keyword>
<dbReference type="GO" id="GO:0005886">
    <property type="term" value="C:plasma membrane"/>
    <property type="evidence" value="ECO:0007669"/>
    <property type="project" value="UniProtKB-SubCell"/>
</dbReference>
<gene>
    <name evidence="6" type="ORF">CARN7_1452</name>
</gene>
<evidence type="ECO:0000256" key="2">
    <source>
        <dbReference type="ARBA" id="ARBA00022475"/>
    </source>
</evidence>
<organism evidence="6">
    <name type="scientific">mine drainage metagenome</name>
    <dbReference type="NCBI Taxonomy" id="410659"/>
    <lineage>
        <taxon>unclassified sequences</taxon>
        <taxon>metagenomes</taxon>
        <taxon>ecological metagenomes</taxon>
    </lineage>
</organism>
<sequence>MRYLESKKARIEIIPMIDIMLFLLVFFVMVTLKMIPSSGHLTKLPTSSSAVSIPPPKILVEIQADGNLLVESHVMTPAQFTLLLRQRDNSKTAITIAGNQTATLQQIMNVIDAAKAGGATEIGLAARNPAGS</sequence>
<dbReference type="Pfam" id="PF02472">
    <property type="entry name" value="ExbD"/>
    <property type="match status" value="1"/>
</dbReference>
<dbReference type="InterPro" id="IPR003400">
    <property type="entry name" value="ExbD"/>
</dbReference>
<dbReference type="PANTHER" id="PTHR30558">
    <property type="entry name" value="EXBD MEMBRANE COMPONENT OF PMF-DRIVEN MACROMOLECULE IMPORT SYSTEM"/>
    <property type="match status" value="1"/>
</dbReference>
<accession>E6QTT6</accession>
<dbReference type="AlphaFoldDB" id="E6QTT6"/>
<comment type="caution">
    <text evidence="6">The sequence shown here is derived from an EMBL/GenBank/DDBJ whole genome shotgun (WGS) entry which is preliminary data.</text>
</comment>
<comment type="subcellular location">
    <subcellularLocation>
        <location evidence="1">Cell membrane</location>
        <topology evidence="1">Single-pass membrane protein</topology>
    </subcellularLocation>
</comment>